<reference evidence="2 3" key="1">
    <citation type="submission" date="2019-05" db="EMBL/GenBank/DDBJ databases">
        <title>Draft genome sequence of Nonomuraea zeae DSM 100528.</title>
        <authorList>
            <person name="Saricaoglu S."/>
            <person name="Isik K."/>
        </authorList>
    </citation>
    <scope>NUCLEOTIDE SEQUENCE [LARGE SCALE GENOMIC DNA]</scope>
    <source>
        <strain evidence="2 3">DSM 100528</strain>
    </source>
</reference>
<accession>A0A5S4G293</accession>
<dbReference type="EMBL" id="VCKX01000178">
    <property type="protein sequence ID" value="TMR27078.1"/>
    <property type="molecule type" value="Genomic_DNA"/>
</dbReference>
<dbReference type="RefSeq" id="WP_138695105.1">
    <property type="nucleotide sequence ID" value="NZ_JBHSAZ010000026.1"/>
</dbReference>
<feature type="region of interest" description="Disordered" evidence="1">
    <location>
        <begin position="1"/>
        <end position="35"/>
    </location>
</feature>
<dbReference type="AlphaFoldDB" id="A0A5S4G293"/>
<evidence type="ECO:0000313" key="2">
    <source>
        <dbReference type="EMBL" id="TMR27078.1"/>
    </source>
</evidence>
<organism evidence="2 3">
    <name type="scientific">Nonomuraea zeae</name>
    <dbReference type="NCBI Taxonomy" id="1642303"/>
    <lineage>
        <taxon>Bacteria</taxon>
        <taxon>Bacillati</taxon>
        <taxon>Actinomycetota</taxon>
        <taxon>Actinomycetes</taxon>
        <taxon>Streptosporangiales</taxon>
        <taxon>Streptosporangiaceae</taxon>
        <taxon>Nonomuraea</taxon>
    </lineage>
</organism>
<protein>
    <submittedName>
        <fullName evidence="2">Uncharacterized protein</fullName>
    </submittedName>
</protein>
<gene>
    <name evidence="2" type="ORF">ETD85_40340</name>
</gene>
<sequence length="139" mass="14768">MSRPPADEGSPPPELELARNFPGLGDDDGRGPYVDHEGVREVIRRLRRRLGALSGQAPASMSATWSGPGTVANVAGLGNVGPTSTGSWEVASNFGLNVENAYEVFGPSYSKLQEQADKWAEAVEQAIVNYEKGHKDSSA</sequence>
<dbReference type="Proteomes" id="UP000306628">
    <property type="component" value="Unassembled WGS sequence"/>
</dbReference>
<name>A0A5S4G293_9ACTN</name>
<proteinExistence type="predicted"/>
<comment type="caution">
    <text evidence="2">The sequence shown here is derived from an EMBL/GenBank/DDBJ whole genome shotgun (WGS) entry which is preliminary data.</text>
</comment>
<evidence type="ECO:0000256" key="1">
    <source>
        <dbReference type="SAM" id="MobiDB-lite"/>
    </source>
</evidence>
<dbReference type="OrthoDB" id="3535027at2"/>
<evidence type="ECO:0000313" key="3">
    <source>
        <dbReference type="Proteomes" id="UP000306628"/>
    </source>
</evidence>
<keyword evidence="3" id="KW-1185">Reference proteome</keyword>